<dbReference type="AlphaFoldDB" id="A0A328N529"/>
<accession>A0A328N529</accession>
<evidence type="ECO:0000256" key="1">
    <source>
        <dbReference type="SAM" id="MobiDB-lite"/>
    </source>
</evidence>
<feature type="compositionally biased region" description="Pro residues" evidence="1">
    <location>
        <begin position="68"/>
        <end position="79"/>
    </location>
</feature>
<comment type="caution">
    <text evidence="3">The sequence shown here is derived from an EMBL/GenBank/DDBJ whole genome shotgun (WGS) entry which is preliminary data.</text>
</comment>
<evidence type="ECO:0000313" key="3">
    <source>
        <dbReference type="EMBL" id="RAO02737.1"/>
    </source>
</evidence>
<name>A0A328N529_9ACTN</name>
<keyword evidence="2" id="KW-1133">Transmembrane helix</keyword>
<evidence type="ECO:0000256" key="2">
    <source>
        <dbReference type="SAM" id="Phobius"/>
    </source>
</evidence>
<proteinExistence type="predicted"/>
<keyword evidence="2" id="KW-0472">Membrane</keyword>
<dbReference type="RefSeq" id="WP_112583688.1">
    <property type="nucleotide sequence ID" value="NZ_PYAA01000012.1"/>
</dbReference>
<organism evidence="3 4">
    <name type="scientific">Micromonospora noduli</name>
    <dbReference type="NCBI Taxonomy" id="709876"/>
    <lineage>
        <taxon>Bacteria</taxon>
        <taxon>Bacillati</taxon>
        <taxon>Actinomycetota</taxon>
        <taxon>Actinomycetes</taxon>
        <taxon>Micromonosporales</taxon>
        <taxon>Micromonosporaceae</taxon>
        <taxon>Micromonospora</taxon>
    </lineage>
</organism>
<gene>
    <name evidence="3" type="ORF">LAH08_02248</name>
</gene>
<protein>
    <submittedName>
        <fullName evidence="3">Uncharacterized protein</fullName>
    </submittedName>
</protein>
<reference evidence="3 4" key="1">
    <citation type="submission" date="2018-03" db="EMBL/GenBank/DDBJ databases">
        <title>Defining the species Micromonospora saelicesensis and Micromonospora noduli under the framework of genomics.</title>
        <authorList>
            <person name="Riesco R."/>
            <person name="Trujillo M.E."/>
        </authorList>
    </citation>
    <scope>NUCLEOTIDE SEQUENCE [LARGE SCALE GENOMIC DNA]</scope>
    <source>
        <strain evidence="3 4">LAH08</strain>
    </source>
</reference>
<sequence>MSVELSDLYRSLSTVADGQELTHPESLRRLADRRARARIAGSTLAVALLVGGVAVGGRLAYPADGSAPLPPPADTPGPVPTGATATSGPSPTPTPASTLSSPPPSRTTTSGTPSQPATGPAAPRPPTSIPDRAFFVLAAPNRTGLESSGDGPALPTLCGTRLSSDSAMVQRRGRYLAYKLPETPTGHVPDGSYRHTITIYRPGRADDALRELRQAVRGCPDQKLPDDSRTWRQRLLASGVYGDESVLFEMRAPMPDGMGEPGAEDVRLVRAVRVGDVVTVLWEQGWEHTAVVRSQVDADSRRAVAAIENWLD</sequence>
<keyword evidence="2" id="KW-0812">Transmembrane</keyword>
<dbReference type="EMBL" id="PYAA01000012">
    <property type="protein sequence ID" value="RAO02737.1"/>
    <property type="molecule type" value="Genomic_DNA"/>
</dbReference>
<dbReference type="Proteomes" id="UP000248966">
    <property type="component" value="Unassembled WGS sequence"/>
</dbReference>
<evidence type="ECO:0000313" key="4">
    <source>
        <dbReference type="Proteomes" id="UP000248966"/>
    </source>
</evidence>
<feature type="compositionally biased region" description="Low complexity" evidence="1">
    <location>
        <begin position="80"/>
        <end position="121"/>
    </location>
</feature>
<feature type="transmembrane region" description="Helical" evidence="2">
    <location>
        <begin position="39"/>
        <end position="61"/>
    </location>
</feature>
<feature type="region of interest" description="Disordered" evidence="1">
    <location>
        <begin position="66"/>
        <end position="129"/>
    </location>
</feature>